<gene>
    <name evidence="2" type="ORF">S01H1_71641</name>
</gene>
<organism evidence="2">
    <name type="scientific">marine sediment metagenome</name>
    <dbReference type="NCBI Taxonomy" id="412755"/>
    <lineage>
        <taxon>unclassified sequences</taxon>
        <taxon>metagenomes</taxon>
        <taxon>ecological metagenomes</taxon>
    </lineage>
</organism>
<proteinExistence type="predicted"/>
<dbReference type="EMBL" id="BARS01047718">
    <property type="protein sequence ID" value="GAG29237.1"/>
    <property type="molecule type" value="Genomic_DNA"/>
</dbReference>
<reference evidence="2" key="1">
    <citation type="journal article" date="2014" name="Front. Microbiol.">
        <title>High frequency of phylogenetically diverse reductive dehalogenase-homologous genes in deep subseafloor sedimentary metagenomes.</title>
        <authorList>
            <person name="Kawai M."/>
            <person name="Futagami T."/>
            <person name="Toyoda A."/>
            <person name="Takaki Y."/>
            <person name="Nishi S."/>
            <person name="Hori S."/>
            <person name="Arai W."/>
            <person name="Tsubouchi T."/>
            <person name="Morono Y."/>
            <person name="Uchiyama I."/>
            <person name="Ito T."/>
            <person name="Fujiyama A."/>
            <person name="Inagaki F."/>
            <person name="Takami H."/>
        </authorList>
    </citation>
    <scope>NUCLEOTIDE SEQUENCE</scope>
    <source>
        <strain evidence="2">Expedition CK06-06</strain>
    </source>
</reference>
<comment type="caution">
    <text evidence="2">The sequence shown here is derived from an EMBL/GenBank/DDBJ whole genome shotgun (WGS) entry which is preliminary data.</text>
</comment>
<sequence length="85" mass="8954">MADVATAMTDSLSRSGKGGMNADFSITDGTVSVPGLNFTNEANSGFYRFGAGEVRMSILANDIMRWTAAGASVWTGAVWELLVTE</sequence>
<accession>X0X1B7</accession>
<evidence type="ECO:0000313" key="2">
    <source>
        <dbReference type="EMBL" id="GAG29237.1"/>
    </source>
</evidence>
<name>X0X1B7_9ZZZZ</name>
<feature type="region of interest" description="Disordered" evidence="1">
    <location>
        <begin position="1"/>
        <end position="21"/>
    </location>
</feature>
<protein>
    <submittedName>
        <fullName evidence="2">Uncharacterized protein</fullName>
    </submittedName>
</protein>
<feature type="non-terminal residue" evidence="2">
    <location>
        <position position="85"/>
    </location>
</feature>
<evidence type="ECO:0000256" key="1">
    <source>
        <dbReference type="SAM" id="MobiDB-lite"/>
    </source>
</evidence>
<dbReference type="AlphaFoldDB" id="X0X1B7"/>